<accession>A0A0G0LSX5</accession>
<feature type="compositionally biased region" description="Polar residues" evidence="1">
    <location>
        <begin position="205"/>
        <end position="214"/>
    </location>
</feature>
<feature type="compositionally biased region" description="Pro residues" evidence="1">
    <location>
        <begin position="176"/>
        <end position="186"/>
    </location>
</feature>
<keyword evidence="2" id="KW-1133">Transmembrane helix</keyword>
<dbReference type="AlphaFoldDB" id="A0A0G0LSX5"/>
<dbReference type="Proteomes" id="UP000034932">
    <property type="component" value="Unassembled WGS sequence"/>
</dbReference>
<comment type="caution">
    <text evidence="3">The sequence shown here is derived from an EMBL/GenBank/DDBJ whole genome shotgun (WGS) entry which is preliminary data.</text>
</comment>
<evidence type="ECO:0008006" key="5">
    <source>
        <dbReference type="Google" id="ProtNLM"/>
    </source>
</evidence>
<evidence type="ECO:0000256" key="2">
    <source>
        <dbReference type="SAM" id="Phobius"/>
    </source>
</evidence>
<dbReference type="STRING" id="1618573.UT19_C0004G0073"/>
<protein>
    <recommendedName>
        <fullName evidence="5">LTD domain-containing protein</fullName>
    </recommendedName>
</protein>
<feature type="compositionally biased region" description="Low complexity" evidence="1">
    <location>
        <begin position="187"/>
        <end position="204"/>
    </location>
</feature>
<proteinExistence type="predicted"/>
<dbReference type="EMBL" id="LBVW01000004">
    <property type="protein sequence ID" value="KKQ94112.1"/>
    <property type="molecule type" value="Genomic_DNA"/>
</dbReference>
<keyword evidence="2" id="KW-0812">Transmembrane</keyword>
<sequence length="304" mass="32919">MQMTRIESDSTNKCKYLGNVPKINLSILLAVLLLIIFRTTVSAQVVINELGVLDSPDWIEIYNFDQQPVDLSVFKVKDDKGNELTLSGILAGGGFKSFDWSNRLNNAGDVVWLVKVSDDSVIEELKYGEKGGVCVPSNESGSIGKLTDGASGSERLERFSKDSKGSSNNNGVIDPCPTPTPEPTDSPTPTTKPTNTPIPKPTSTSVPTSKPKATTTFTVVPTIKQEDGQETGEGQTLKLGGDTTNEVLGIKDVGEKESETANEEADKKFPFLALIPIILGVTLMGSSFYYFLRKRKKDYNSDGE</sequence>
<evidence type="ECO:0000256" key="1">
    <source>
        <dbReference type="SAM" id="MobiDB-lite"/>
    </source>
</evidence>
<feature type="region of interest" description="Disordered" evidence="1">
    <location>
        <begin position="133"/>
        <end position="214"/>
    </location>
</feature>
<gene>
    <name evidence="3" type="ORF">UT19_C0004G0073</name>
</gene>
<feature type="transmembrane region" description="Helical" evidence="2">
    <location>
        <begin position="269"/>
        <end position="292"/>
    </location>
</feature>
<reference evidence="3 4" key="1">
    <citation type="journal article" date="2015" name="Nature">
        <title>rRNA introns, odd ribosomes, and small enigmatic genomes across a large radiation of phyla.</title>
        <authorList>
            <person name="Brown C.T."/>
            <person name="Hug L.A."/>
            <person name="Thomas B.C."/>
            <person name="Sharon I."/>
            <person name="Castelle C.J."/>
            <person name="Singh A."/>
            <person name="Wilkins M.J."/>
            <person name="Williams K.H."/>
            <person name="Banfield J.F."/>
        </authorList>
    </citation>
    <scope>NUCLEOTIDE SEQUENCE [LARGE SCALE GENOMIC DNA]</scope>
</reference>
<feature type="compositionally biased region" description="Basic and acidic residues" evidence="1">
    <location>
        <begin position="154"/>
        <end position="164"/>
    </location>
</feature>
<keyword evidence="2" id="KW-0472">Membrane</keyword>
<name>A0A0G0LSX5_9BACT</name>
<organism evidence="3 4">
    <name type="scientific">Candidatus Woesebacteria bacterium GW2011_GWB1_39_10b</name>
    <dbReference type="NCBI Taxonomy" id="1618573"/>
    <lineage>
        <taxon>Bacteria</taxon>
        <taxon>Candidatus Woeseibacteriota</taxon>
    </lineage>
</organism>
<evidence type="ECO:0000313" key="4">
    <source>
        <dbReference type="Proteomes" id="UP000034932"/>
    </source>
</evidence>
<evidence type="ECO:0000313" key="3">
    <source>
        <dbReference type="EMBL" id="KKQ94112.1"/>
    </source>
</evidence>